<dbReference type="OrthoDB" id="2649950at2759"/>
<protein>
    <submittedName>
        <fullName evidence="2">Uncharacterized protein</fullName>
    </submittedName>
</protein>
<gene>
    <name evidence="2" type="ORF">EUX98_g3501</name>
</gene>
<evidence type="ECO:0000256" key="1">
    <source>
        <dbReference type="SAM" id="MobiDB-lite"/>
    </source>
</evidence>
<evidence type="ECO:0000313" key="2">
    <source>
        <dbReference type="EMBL" id="THH30701.1"/>
    </source>
</evidence>
<feature type="region of interest" description="Disordered" evidence="1">
    <location>
        <begin position="271"/>
        <end position="303"/>
    </location>
</feature>
<reference evidence="2 3" key="1">
    <citation type="submission" date="2019-02" db="EMBL/GenBank/DDBJ databases">
        <title>Genome sequencing of the rare red list fungi Antrodiella citrinella (Flaviporus citrinellus).</title>
        <authorList>
            <person name="Buettner E."/>
            <person name="Kellner H."/>
        </authorList>
    </citation>
    <scope>NUCLEOTIDE SEQUENCE [LARGE SCALE GENOMIC DNA]</scope>
    <source>
        <strain evidence="2 3">DSM 108506</strain>
    </source>
</reference>
<keyword evidence="3" id="KW-1185">Reference proteome</keyword>
<sequence length="354" mass="39706">MRTTPALYRPTDKRNLILDSIDPTFIPHIVISPPDYPYDGYWAFVQNGCGPQHEPNTLTVPPVVAGSSVIWPPWKDRHLVWHSARCARRASPAPAESPYACESMPVAPQARRVFNVVKFDIAMENAAQERLVMYHVIPSLHRIHYKATVILASTVALDFRKRWDSPRYAAQFEKPLHWTDQAEALLASYSRDPSSLVIDSPRPCTIPHIVITEAPLQDPWEAFVNNTPNPQDCGYGYYLTVPSALVDHVNVAWPADEHTSDDPYFASPLSMSLSECSDDNTGESESGSDDDLESPLPLTPPTSHLEFDVDVVMPDACRKTAPTATFYVDEDEEDDLPPFDDWYLDIAQRAIQSC</sequence>
<dbReference type="Proteomes" id="UP000308730">
    <property type="component" value="Unassembled WGS sequence"/>
</dbReference>
<comment type="caution">
    <text evidence="2">The sequence shown here is derived from an EMBL/GenBank/DDBJ whole genome shotgun (WGS) entry which is preliminary data.</text>
</comment>
<name>A0A4S4MZ70_9APHY</name>
<dbReference type="AlphaFoldDB" id="A0A4S4MZ70"/>
<accession>A0A4S4MZ70</accession>
<organism evidence="2 3">
    <name type="scientific">Antrodiella citrinella</name>
    <dbReference type="NCBI Taxonomy" id="2447956"/>
    <lineage>
        <taxon>Eukaryota</taxon>
        <taxon>Fungi</taxon>
        <taxon>Dikarya</taxon>
        <taxon>Basidiomycota</taxon>
        <taxon>Agaricomycotina</taxon>
        <taxon>Agaricomycetes</taxon>
        <taxon>Polyporales</taxon>
        <taxon>Steccherinaceae</taxon>
        <taxon>Antrodiella</taxon>
    </lineage>
</organism>
<evidence type="ECO:0000313" key="3">
    <source>
        <dbReference type="Proteomes" id="UP000308730"/>
    </source>
</evidence>
<proteinExistence type="predicted"/>
<feature type="compositionally biased region" description="Acidic residues" evidence="1">
    <location>
        <begin position="276"/>
        <end position="293"/>
    </location>
</feature>
<dbReference type="EMBL" id="SGPM01000071">
    <property type="protein sequence ID" value="THH30701.1"/>
    <property type="molecule type" value="Genomic_DNA"/>
</dbReference>